<dbReference type="SUPFAM" id="SSF51735">
    <property type="entry name" value="NAD(P)-binding Rossmann-fold domains"/>
    <property type="match status" value="1"/>
</dbReference>
<dbReference type="InterPro" id="IPR055222">
    <property type="entry name" value="PRISE-like_Rossmann-fold"/>
</dbReference>
<evidence type="ECO:0000313" key="2">
    <source>
        <dbReference type="EMBL" id="GGZ20939.1"/>
    </source>
</evidence>
<proteinExistence type="predicted"/>
<protein>
    <submittedName>
        <fullName evidence="2">NAD dependent epimerase/dehydratase</fullName>
    </submittedName>
</protein>
<dbReference type="AlphaFoldDB" id="A0A918PS04"/>
<keyword evidence="3" id="KW-1185">Reference proteome</keyword>
<organism evidence="2 3">
    <name type="scientific">Streptomyces inusitatus</name>
    <dbReference type="NCBI Taxonomy" id="68221"/>
    <lineage>
        <taxon>Bacteria</taxon>
        <taxon>Bacillati</taxon>
        <taxon>Actinomycetota</taxon>
        <taxon>Actinomycetes</taxon>
        <taxon>Kitasatosporales</taxon>
        <taxon>Streptomycetaceae</taxon>
        <taxon>Streptomyces</taxon>
    </lineage>
</organism>
<evidence type="ECO:0000313" key="3">
    <source>
        <dbReference type="Proteomes" id="UP000630936"/>
    </source>
</evidence>
<evidence type="ECO:0000259" key="1">
    <source>
        <dbReference type="Pfam" id="PF22917"/>
    </source>
</evidence>
<reference evidence="2" key="2">
    <citation type="submission" date="2020-09" db="EMBL/GenBank/DDBJ databases">
        <authorList>
            <person name="Sun Q."/>
            <person name="Ohkuma M."/>
        </authorList>
    </citation>
    <scope>NUCLEOTIDE SEQUENCE</scope>
    <source>
        <strain evidence="2">JCM 4988</strain>
    </source>
</reference>
<accession>A0A918PS04</accession>
<dbReference type="EMBL" id="BMWG01000002">
    <property type="protein sequence ID" value="GGZ20939.1"/>
    <property type="molecule type" value="Genomic_DNA"/>
</dbReference>
<gene>
    <name evidence="2" type="ORF">GCM10010387_12420</name>
</gene>
<sequence length="361" mass="39726">MGTKQLALVVGGTGIAGRALCRELAEQGRRVVSLSRSAPAAPAAPPAGVETVRADLTDPESVAAALAGLAPTHIFFTAWSRRPTEAENIAVNSAMVRHVLDATGRSGRLRHVALVTGIKHYLGPFEAYAAGTTRETPFRENEPRLPVPNFYYAQEDELWEAAERHRFTWSVHRSHTIIGHAVGNAMNMGMTLAVQAALSRTEGRPFVFPGNEVQWNGITDMTDAGLLARQMIWAATTDGLPSQAYNTANGDVFRWRWMWPRIAELLKADPEGYAERPRPLEHQMSGRADAWRALAARENLAEPDLTRVASWWHTDADLNRPVECFTDLTRGRAAGFTGHVDTLSSFAALFDTLRRERVIPA</sequence>
<dbReference type="PANTHER" id="PTHR32487">
    <property type="entry name" value="3-OXO-DELTA(4,5)-STEROID 5-BETA-REDUCTASE"/>
    <property type="match status" value="1"/>
</dbReference>
<dbReference type="Gene3D" id="3.40.50.720">
    <property type="entry name" value="NAD(P)-binding Rossmann-like Domain"/>
    <property type="match status" value="1"/>
</dbReference>
<dbReference type="Pfam" id="PF22917">
    <property type="entry name" value="PRISE"/>
    <property type="match status" value="1"/>
</dbReference>
<name>A0A918PS04_9ACTN</name>
<feature type="domain" description="PRISE-like Rossmann-fold" evidence="1">
    <location>
        <begin position="72"/>
        <end position="301"/>
    </location>
</feature>
<comment type="caution">
    <text evidence="2">The sequence shown here is derived from an EMBL/GenBank/DDBJ whole genome shotgun (WGS) entry which is preliminary data.</text>
</comment>
<dbReference type="PANTHER" id="PTHR32487:SF0">
    <property type="entry name" value="3-OXO-DELTA(4,5)-STEROID 5-BETA-REDUCTASE"/>
    <property type="match status" value="1"/>
</dbReference>
<reference evidence="2" key="1">
    <citation type="journal article" date="2014" name="Int. J. Syst. Evol. Microbiol.">
        <title>Complete genome sequence of Corynebacterium casei LMG S-19264T (=DSM 44701T), isolated from a smear-ripened cheese.</title>
        <authorList>
            <consortium name="US DOE Joint Genome Institute (JGI-PGF)"/>
            <person name="Walter F."/>
            <person name="Albersmeier A."/>
            <person name="Kalinowski J."/>
            <person name="Ruckert C."/>
        </authorList>
    </citation>
    <scope>NUCLEOTIDE SEQUENCE</scope>
    <source>
        <strain evidence="2">JCM 4988</strain>
    </source>
</reference>
<dbReference type="CDD" id="cd08948">
    <property type="entry name" value="5beta-POR_like_SDR_a"/>
    <property type="match status" value="1"/>
</dbReference>
<dbReference type="InterPro" id="IPR036291">
    <property type="entry name" value="NAD(P)-bd_dom_sf"/>
</dbReference>
<dbReference type="RefSeq" id="WP_190121832.1">
    <property type="nucleotide sequence ID" value="NZ_BMWG01000002.1"/>
</dbReference>
<dbReference type="Proteomes" id="UP000630936">
    <property type="component" value="Unassembled WGS sequence"/>
</dbReference>